<evidence type="ECO:0000256" key="3">
    <source>
        <dbReference type="SAM" id="MobiDB-lite"/>
    </source>
</evidence>
<dbReference type="EMBL" id="GL832963">
    <property type="protein sequence ID" value="EGD83489.1"/>
    <property type="molecule type" value="Genomic_DNA"/>
</dbReference>
<dbReference type="PANTHER" id="PTHR19965">
    <property type="entry name" value="RNA AND EXPORT FACTOR BINDING PROTEIN"/>
    <property type="match status" value="1"/>
</dbReference>
<dbReference type="PROSITE" id="PS50102">
    <property type="entry name" value="RRM"/>
    <property type="match status" value="1"/>
</dbReference>
<reference evidence="5" key="1">
    <citation type="submission" date="2009-08" db="EMBL/GenBank/DDBJ databases">
        <title>Annotation of Salpingoeca rosetta.</title>
        <authorList>
            <consortium name="The Broad Institute Genome Sequencing Platform"/>
            <person name="Russ C."/>
            <person name="Cuomo C."/>
            <person name="Burger G."/>
            <person name="Gray M.W."/>
            <person name="Holland P.W.H."/>
            <person name="King N."/>
            <person name="Lang F.B.F."/>
            <person name="Roger A.J."/>
            <person name="Ruiz-Trillo I."/>
            <person name="Young S.K."/>
            <person name="Zeng Q."/>
            <person name="Gargeya S."/>
            <person name="Alvarado L."/>
            <person name="Berlin A."/>
            <person name="Chapman S.B."/>
            <person name="Chen Z."/>
            <person name="Freedman E."/>
            <person name="Gellesch M."/>
            <person name="Goldberg J."/>
            <person name="Griggs A."/>
            <person name="Gujja S."/>
            <person name="Heilman E."/>
            <person name="Heiman D."/>
            <person name="Howarth C."/>
            <person name="Mehta T."/>
            <person name="Neiman D."/>
            <person name="Pearson M."/>
            <person name="Roberts A."/>
            <person name="Saif S."/>
            <person name="Shea T."/>
            <person name="Shenoy N."/>
            <person name="Sisk P."/>
            <person name="Stolte C."/>
            <person name="Sykes S."/>
            <person name="White J."/>
            <person name="Yandava C."/>
            <person name="Haas B."/>
            <person name="Nusbaum C."/>
            <person name="Birren B."/>
        </authorList>
    </citation>
    <scope>NUCLEOTIDE SEQUENCE [LARGE SCALE GENOMIC DNA]</scope>
    <source>
        <strain evidence="5">ATCC 50818</strain>
    </source>
</reference>
<dbReference type="FunCoup" id="F2U6K7">
    <property type="interactions" value="1645"/>
</dbReference>
<feature type="region of interest" description="Disordered" evidence="3">
    <location>
        <begin position="169"/>
        <end position="281"/>
    </location>
</feature>
<dbReference type="GO" id="GO:0003729">
    <property type="term" value="F:mRNA binding"/>
    <property type="evidence" value="ECO:0007669"/>
    <property type="project" value="TreeGrafter"/>
</dbReference>
<feature type="compositionally biased region" description="Acidic residues" evidence="3">
    <location>
        <begin position="269"/>
        <end position="281"/>
    </location>
</feature>
<dbReference type="Pfam" id="PF00076">
    <property type="entry name" value="RRM_1"/>
    <property type="match status" value="1"/>
</dbReference>
<dbReference type="SMART" id="SM00360">
    <property type="entry name" value="RRM"/>
    <property type="match status" value="1"/>
</dbReference>
<evidence type="ECO:0000313" key="5">
    <source>
        <dbReference type="EMBL" id="EGD83489.1"/>
    </source>
</evidence>
<dbReference type="KEGG" id="sre:PTSG_04097"/>
<keyword evidence="1 2" id="KW-0694">RNA-binding</keyword>
<keyword evidence="6" id="KW-1185">Reference proteome</keyword>
<dbReference type="InterPro" id="IPR000504">
    <property type="entry name" value="RRM_dom"/>
</dbReference>
<feature type="compositionally biased region" description="Polar residues" evidence="3">
    <location>
        <begin position="54"/>
        <end position="66"/>
    </location>
</feature>
<sequence>MSKVDMSLDALIEQDRAERQTRGRGRGGRRGRGRGRGASSSRPRTQDSRRRNAPYTSRSPRNQFYQHDSRAFAAPMSAPAPTPRSAKLLVENLDYGVTESDIEQLFGAIGQLVDYSIHYDRAGRSLGVAEVEFARSKDAAAAVEEYNGRYLDTKPMKVSFVGRPGDLVQRVPVPVPVPVSSGPRVPRSSRGGRTTRGRGAQRGRGSRGRGAANRREKKETPVSKDALDAQLDLYQTGKVSVDASDLDRQLDEYQQKQDQEAAAPAAEETAADGDAEPAAEE</sequence>
<dbReference type="SMART" id="SM01218">
    <property type="entry name" value="FoP_duplication"/>
    <property type="match status" value="1"/>
</dbReference>
<dbReference type="SUPFAM" id="SSF54928">
    <property type="entry name" value="RNA-binding domain, RBD"/>
    <property type="match status" value="1"/>
</dbReference>
<evidence type="ECO:0000259" key="4">
    <source>
        <dbReference type="PROSITE" id="PS50102"/>
    </source>
</evidence>
<dbReference type="STRING" id="946362.F2U6K7"/>
<dbReference type="GO" id="GO:0006406">
    <property type="term" value="P:mRNA export from nucleus"/>
    <property type="evidence" value="ECO:0007669"/>
    <property type="project" value="TreeGrafter"/>
</dbReference>
<proteinExistence type="predicted"/>
<organism evidence="6">
    <name type="scientific">Salpingoeca rosetta (strain ATCC 50818 / BSB-021)</name>
    <dbReference type="NCBI Taxonomy" id="946362"/>
    <lineage>
        <taxon>Eukaryota</taxon>
        <taxon>Choanoflagellata</taxon>
        <taxon>Craspedida</taxon>
        <taxon>Salpingoecidae</taxon>
        <taxon>Salpingoeca</taxon>
    </lineage>
</organism>
<dbReference type="InParanoid" id="F2U6K7"/>
<dbReference type="InterPro" id="IPR012677">
    <property type="entry name" value="Nucleotide-bd_a/b_plait_sf"/>
</dbReference>
<dbReference type="OMA" id="NEFGPIK"/>
<protein>
    <recommendedName>
        <fullName evidence="4">RRM domain-containing protein</fullName>
    </recommendedName>
</protein>
<dbReference type="CDD" id="cd12680">
    <property type="entry name" value="RRM_THOC4"/>
    <property type="match status" value="1"/>
</dbReference>
<dbReference type="GO" id="GO:0005634">
    <property type="term" value="C:nucleus"/>
    <property type="evidence" value="ECO:0007669"/>
    <property type="project" value="TreeGrafter"/>
</dbReference>
<dbReference type="Proteomes" id="UP000007799">
    <property type="component" value="Unassembled WGS sequence"/>
</dbReference>
<dbReference type="RefSeq" id="XP_004994993.1">
    <property type="nucleotide sequence ID" value="XM_004994936.1"/>
</dbReference>
<gene>
    <name evidence="5" type="ORF">PTSG_04097</name>
</gene>
<dbReference type="Gene3D" id="3.30.70.330">
    <property type="match status" value="1"/>
</dbReference>
<evidence type="ECO:0000256" key="2">
    <source>
        <dbReference type="PROSITE-ProRule" id="PRU00176"/>
    </source>
</evidence>
<dbReference type="GeneID" id="16075571"/>
<feature type="compositionally biased region" description="Low complexity" evidence="3">
    <location>
        <begin position="169"/>
        <end position="192"/>
    </location>
</feature>
<evidence type="ECO:0000256" key="1">
    <source>
        <dbReference type="ARBA" id="ARBA00022884"/>
    </source>
</evidence>
<dbReference type="eggNOG" id="KOG0533">
    <property type="taxonomic scope" value="Eukaryota"/>
</dbReference>
<dbReference type="InterPro" id="IPR025715">
    <property type="entry name" value="FoP_C"/>
</dbReference>
<dbReference type="AlphaFoldDB" id="F2U6K7"/>
<dbReference type="Pfam" id="PF13865">
    <property type="entry name" value="FoP_duplication"/>
    <property type="match status" value="1"/>
</dbReference>
<feature type="region of interest" description="Disordered" evidence="3">
    <location>
        <begin position="1"/>
        <end position="66"/>
    </location>
</feature>
<feature type="compositionally biased region" description="Basic and acidic residues" evidence="3">
    <location>
        <begin position="245"/>
        <end position="259"/>
    </location>
</feature>
<feature type="compositionally biased region" description="Basic and acidic residues" evidence="3">
    <location>
        <begin position="213"/>
        <end position="227"/>
    </location>
</feature>
<dbReference type="PANTHER" id="PTHR19965:SF82">
    <property type="entry name" value="THO COMPLEX SUBUNIT 4"/>
    <property type="match status" value="1"/>
</dbReference>
<dbReference type="InterPro" id="IPR035979">
    <property type="entry name" value="RBD_domain_sf"/>
</dbReference>
<dbReference type="InterPro" id="IPR051229">
    <property type="entry name" value="ALYREF_mRNA_export"/>
</dbReference>
<feature type="domain" description="RRM" evidence="4">
    <location>
        <begin position="86"/>
        <end position="163"/>
    </location>
</feature>
<feature type="compositionally biased region" description="Basic residues" evidence="3">
    <location>
        <begin position="22"/>
        <end position="35"/>
    </location>
</feature>
<dbReference type="OrthoDB" id="1049195at2759"/>
<evidence type="ECO:0000313" key="6">
    <source>
        <dbReference type="Proteomes" id="UP000007799"/>
    </source>
</evidence>
<feature type="compositionally biased region" description="Basic residues" evidence="3">
    <location>
        <begin position="193"/>
        <end position="207"/>
    </location>
</feature>
<name>F2U6K7_SALR5</name>
<accession>F2U6K7</accession>